<reference evidence="4" key="2">
    <citation type="submission" date="2013-07" db="EMBL/GenBank/DDBJ databases">
        <authorList>
            <consortium name="The Broad Institute Genome Sequencing Platform"/>
            <person name="Cuomo C."/>
            <person name="Litvintseva A."/>
            <person name="Chen Y."/>
            <person name="Heitman J."/>
            <person name="Sun S."/>
            <person name="Springer D."/>
            <person name="Dromer F."/>
            <person name="Young S.K."/>
            <person name="Zeng Q."/>
            <person name="Gargeya S."/>
            <person name="Fitzgerald M."/>
            <person name="Abouelleil A."/>
            <person name="Alvarado L."/>
            <person name="Berlin A.M."/>
            <person name="Chapman S.B."/>
            <person name="Dewar J."/>
            <person name="Goldberg J."/>
            <person name="Griggs A."/>
            <person name="Gujja S."/>
            <person name="Hansen M."/>
            <person name="Howarth C."/>
            <person name="Imamovic A."/>
            <person name="Larimer J."/>
            <person name="McCowan C."/>
            <person name="Murphy C."/>
            <person name="Pearson M."/>
            <person name="Priest M."/>
            <person name="Roberts A."/>
            <person name="Saif S."/>
            <person name="Shea T."/>
            <person name="Sykes S."/>
            <person name="Wortman J."/>
            <person name="Nusbaum C."/>
            <person name="Birren B."/>
        </authorList>
    </citation>
    <scope>NUCLEOTIDE SEQUENCE</scope>
    <source>
        <strain evidence="4">CBS 10737</strain>
    </source>
</reference>
<dbReference type="SUPFAM" id="SSF52833">
    <property type="entry name" value="Thioredoxin-like"/>
    <property type="match status" value="1"/>
</dbReference>
<evidence type="ECO:0000256" key="1">
    <source>
        <dbReference type="SAM" id="MobiDB-lite"/>
    </source>
</evidence>
<dbReference type="Proteomes" id="UP000094020">
    <property type="component" value="Chromosome 1"/>
</dbReference>
<feature type="transmembrane region" description="Helical" evidence="2">
    <location>
        <begin position="233"/>
        <end position="253"/>
    </location>
</feature>
<accession>A0A1B9IDR2</accession>
<organism evidence="3">
    <name type="scientific">Kwoniella pini CBS 10737</name>
    <dbReference type="NCBI Taxonomy" id="1296096"/>
    <lineage>
        <taxon>Eukaryota</taxon>
        <taxon>Fungi</taxon>
        <taxon>Dikarya</taxon>
        <taxon>Basidiomycota</taxon>
        <taxon>Agaricomycotina</taxon>
        <taxon>Tremellomycetes</taxon>
        <taxon>Tremellales</taxon>
        <taxon>Cryptococcaceae</taxon>
        <taxon>Kwoniella</taxon>
    </lineage>
</organism>
<gene>
    <name evidence="3" type="ORF">I206_00989</name>
    <name evidence="4" type="ORF">I206_100336</name>
</gene>
<reference evidence="3" key="1">
    <citation type="submission" date="2013-07" db="EMBL/GenBank/DDBJ databases">
        <title>The Genome Sequence of Cryptococcus pinus CBS10737.</title>
        <authorList>
            <consortium name="The Broad Institute Genome Sequencing Platform"/>
            <person name="Cuomo C."/>
            <person name="Litvintseva A."/>
            <person name="Chen Y."/>
            <person name="Heitman J."/>
            <person name="Sun S."/>
            <person name="Springer D."/>
            <person name="Dromer F."/>
            <person name="Young S.K."/>
            <person name="Zeng Q."/>
            <person name="Gargeya S."/>
            <person name="Fitzgerald M."/>
            <person name="Abouelleil A."/>
            <person name="Alvarado L."/>
            <person name="Berlin A.M."/>
            <person name="Chapman S.B."/>
            <person name="Dewar J."/>
            <person name="Goldberg J."/>
            <person name="Griggs A."/>
            <person name="Gujja S."/>
            <person name="Hansen M."/>
            <person name="Howarth C."/>
            <person name="Imamovic A."/>
            <person name="Larimer J."/>
            <person name="McCowan C."/>
            <person name="Murphy C."/>
            <person name="Pearson M."/>
            <person name="Priest M."/>
            <person name="Roberts A."/>
            <person name="Saif S."/>
            <person name="Shea T."/>
            <person name="Sykes S."/>
            <person name="Wortman J."/>
            <person name="Nusbaum C."/>
            <person name="Birren B."/>
        </authorList>
    </citation>
    <scope>NUCLEOTIDE SEQUENCE [LARGE SCALE GENOMIC DNA]</scope>
    <source>
        <strain evidence="3">CBS 10737</strain>
    </source>
</reference>
<keyword evidence="2" id="KW-1133">Transmembrane helix</keyword>
<evidence type="ECO:0000313" key="5">
    <source>
        <dbReference type="Proteomes" id="UP000094020"/>
    </source>
</evidence>
<proteinExistence type="predicted"/>
<feature type="compositionally biased region" description="Basic and acidic residues" evidence="1">
    <location>
        <begin position="497"/>
        <end position="509"/>
    </location>
</feature>
<name>A0A1B9IDR2_9TREE</name>
<keyword evidence="2" id="KW-0812">Transmembrane</keyword>
<dbReference type="STRING" id="1296096.A0A1B9IDR2"/>
<reference evidence="3" key="3">
    <citation type="submission" date="2016-07" db="EMBL/GenBank/DDBJ databases">
        <title>Evolution of pathogenesis and genome organization in the Tremellales.</title>
        <authorList>
            <person name="Cuomo C."/>
            <person name="Litvintseva A."/>
            <person name="Heitman J."/>
            <person name="Chen Y."/>
            <person name="Sun S."/>
            <person name="Springer D."/>
            <person name="Dromer F."/>
            <person name="Young S."/>
            <person name="Zeng Q."/>
            <person name="Chapman S."/>
            <person name="Gujja S."/>
            <person name="Saif S."/>
            <person name="Birren B."/>
        </authorList>
    </citation>
    <scope>NUCLEOTIDE SEQUENCE</scope>
    <source>
        <strain evidence="3">CBS 10737</strain>
    </source>
</reference>
<dbReference type="GeneID" id="30169358"/>
<feature type="region of interest" description="Disordered" evidence="1">
    <location>
        <begin position="1"/>
        <end position="149"/>
    </location>
</feature>
<dbReference type="InterPro" id="IPR036249">
    <property type="entry name" value="Thioredoxin-like_sf"/>
</dbReference>
<evidence type="ECO:0000313" key="3">
    <source>
        <dbReference type="EMBL" id="OCF53683.1"/>
    </source>
</evidence>
<dbReference type="AlphaFoldDB" id="A0A1B9IDR2"/>
<reference evidence="4" key="4">
    <citation type="submission" date="2024-02" db="EMBL/GenBank/DDBJ databases">
        <title>Comparative genomics of Cryptococcus and Kwoniella reveals pathogenesis evolution and contrasting modes of karyotype evolution via chromosome fusion or intercentromeric recombination.</title>
        <authorList>
            <person name="Coelho M.A."/>
            <person name="David-Palma M."/>
            <person name="Shea T."/>
            <person name="Bowers K."/>
            <person name="McGinley-Smith S."/>
            <person name="Mohammad A.W."/>
            <person name="Gnirke A."/>
            <person name="Yurkov A.M."/>
            <person name="Nowrousian M."/>
            <person name="Sun S."/>
            <person name="Cuomo C.A."/>
            <person name="Heitman J."/>
        </authorList>
    </citation>
    <scope>NUCLEOTIDE SEQUENCE</scope>
    <source>
        <strain evidence="4">CBS 10737</strain>
    </source>
</reference>
<keyword evidence="5" id="KW-1185">Reference proteome</keyword>
<dbReference type="PROSITE" id="PS51354">
    <property type="entry name" value="GLUTAREDOXIN_2"/>
    <property type="match status" value="1"/>
</dbReference>
<dbReference type="RefSeq" id="XP_019014902.1">
    <property type="nucleotide sequence ID" value="XM_019152764.1"/>
</dbReference>
<dbReference type="Gene3D" id="3.40.30.10">
    <property type="entry name" value="Glutaredoxin"/>
    <property type="match status" value="1"/>
</dbReference>
<evidence type="ECO:0000313" key="4">
    <source>
        <dbReference type="EMBL" id="WWC66434.1"/>
    </source>
</evidence>
<feature type="region of interest" description="Disordered" evidence="1">
    <location>
        <begin position="488"/>
        <end position="519"/>
    </location>
</feature>
<dbReference type="OrthoDB" id="423313at2759"/>
<feature type="compositionally biased region" description="Acidic residues" evidence="1">
    <location>
        <begin position="67"/>
        <end position="77"/>
    </location>
</feature>
<evidence type="ECO:0000256" key="2">
    <source>
        <dbReference type="SAM" id="Phobius"/>
    </source>
</evidence>
<dbReference type="EMBL" id="CP144519">
    <property type="protein sequence ID" value="WWC66434.1"/>
    <property type="molecule type" value="Genomic_DNA"/>
</dbReference>
<keyword evidence="2" id="KW-0472">Membrane</keyword>
<dbReference type="EMBL" id="KI894007">
    <property type="protein sequence ID" value="OCF53683.1"/>
    <property type="molecule type" value="Genomic_DNA"/>
</dbReference>
<protein>
    <submittedName>
        <fullName evidence="3">Uncharacterized protein</fullName>
    </submittedName>
</protein>
<sequence>MSDNEVTIFIPSFPPSPPTSPTRTMSTSPEWFTTPVKAPYRPSPLSSTIPLTALEQIDPFSNHQVDDSSDSLSDDPETPPLSPTRSLSSVSMDRSTTSSSSSGSDEEILTPPAVNRRPSLQHHMGMPPSYFNLENVTRDQRKSRKNKYRARFPSAPVSGSITPMWKIEEDSKSAGLTSLLEPFEGILPQSRRDSEPNYILSEDSFVLTHVPTKSVSLSDFKIRMIRVPRWQRPIVIAVMSLLLFGSLCMVSWFQQSIMSAQHAKVIRQGEWMLKHAAIARSESDSYVDTEPGYRYEAPKHHSLKVQEKIAKRAEVGHTAQAAMRAASTGPVDFTMNKDEELAALMSFIVGTAANTLPEIDTTDPHSLEGFLPFDPRSPHAKKEIEELSKVHWEDHPVMILGNMRDPKMREVRTLLKKYVVKPEPFYVDIDQRRDSAYLAPTLERLLGKQDSPYVLLKGKNIGDSSKLIEMEKKETLVENVAASGASIAKRLKRNKHQKEEERRENERVLGPRPIFEESD</sequence>
<dbReference type="KEGG" id="kpin:30169358"/>
<feature type="compositionally biased region" description="Low complexity" evidence="1">
    <location>
        <begin position="83"/>
        <end position="103"/>
    </location>
</feature>